<dbReference type="Proteomes" id="UP001444071">
    <property type="component" value="Unassembled WGS sequence"/>
</dbReference>
<name>A0ABV0VV11_9TELE</name>
<organism evidence="1 2">
    <name type="scientific">Xenotaenia resolanae</name>
    <dbReference type="NCBI Taxonomy" id="208358"/>
    <lineage>
        <taxon>Eukaryota</taxon>
        <taxon>Metazoa</taxon>
        <taxon>Chordata</taxon>
        <taxon>Craniata</taxon>
        <taxon>Vertebrata</taxon>
        <taxon>Euteleostomi</taxon>
        <taxon>Actinopterygii</taxon>
        <taxon>Neopterygii</taxon>
        <taxon>Teleostei</taxon>
        <taxon>Neoteleostei</taxon>
        <taxon>Acanthomorphata</taxon>
        <taxon>Ovalentaria</taxon>
        <taxon>Atherinomorphae</taxon>
        <taxon>Cyprinodontiformes</taxon>
        <taxon>Goodeidae</taxon>
        <taxon>Xenotaenia</taxon>
    </lineage>
</organism>
<sequence>MEKRVVNMKPNQLLLCETQQTTCSECNLRTSCTDLKDHGRLPAALPAVGQLCGGIRTSFPTPHSMPS</sequence>
<feature type="non-terminal residue" evidence="1">
    <location>
        <position position="67"/>
    </location>
</feature>
<dbReference type="EMBL" id="JAHRIM010010167">
    <property type="protein sequence ID" value="MEQ2260107.1"/>
    <property type="molecule type" value="Genomic_DNA"/>
</dbReference>
<gene>
    <name evidence="1" type="ORF">XENORESO_003230</name>
</gene>
<evidence type="ECO:0000313" key="2">
    <source>
        <dbReference type="Proteomes" id="UP001444071"/>
    </source>
</evidence>
<comment type="caution">
    <text evidence="1">The sequence shown here is derived from an EMBL/GenBank/DDBJ whole genome shotgun (WGS) entry which is preliminary data.</text>
</comment>
<accession>A0ABV0VV11</accession>
<protein>
    <submittedName>
        <fullName evidence="1">Uncharacterized protein</fullName>
    </submittedName>
</protein>
<proteinExistence type="predicted"/>
<reference evidence="1 2" key="1">
    <citation type="submission" date="2021-06" db="EMBL/GenBank/DDBJ databases">
        <authorList>
            <person name="Palmer J.M."/>
        </authorList>
    </citation>
    <scope>NUCLEOTIDE SEQUENCE [LARGE SCALE GENOMIC DNA]</scope>
    <source>
        <strain evidence="1 2">XR_2019</strain>
        <tissue evidence="1">Muscle</tissue>
    </source>
</reference>
<evidence type="ECO:0000313" key="1">
    <source>
        <dbReference type="EMBL" id="MEQ2260107.1"/>
    </source>
</evidence>
<keyword evidence="2" id="KW-1185">Reference proteome</keyword>